<comment type="caution">
    <text evidence="3">The sequence shown here is derived from an EMBL/GenBank/DDBJ whole genome shotgun (WGS) entry which is preliminary data.</text>
</comment>
<feature type="region of interest" description="Disordered" evidence="1">
    <location>
        <begin position="97"/>
        <end position="118"/>
    </location>
</feature>
<evidence type="ECO:0000313" key="3">
    <source>
        <dbReference type="EMBL" id="KAK4178265.1"/>
    </source>
</evidence>
<keyword evidence="2" id="KW-1133">Transmembrane helix</keyword>
<reference evidence="3" key="2">
    <citation type="submission" date="2023-05" db="EMBL/GenBank/DDBJ databases">
        <authorList>
            <consortium name="Lawrence Berkeley National Laboratory"/>
            <person name="Steindorff A."/>
            <person name="Hensen N."/>
            <person name="Bonometti L."/>
            <person name="Westerberg I."/>
            <person name="Brannstrom I.O."/>
            <person name="Guillou S."/>
            <person name="Cros-Aarteil S."/>
            <person name="Calhoun S."/>
            <person name="Haridas S."/>
            <person name="Kuo A."/>
            <person name="Mondo S."/>
            <person name="Pangilinan J."/>
            <person name="Riley R."/>
            <person name="Labutti K."/>
            <person name="Andreopoulos B."/>
            <person name="Lipzen A."/>
            <person name="Chen C."/>
            <person name="Yanf M."/>
            <person name="Daum C."/>
            <person name="Ng V."/>
            <person name="Clum A."/>
            <person name="Ohm R."/>
            <person name="Martin F."/>
            <person name="Silar P."/>
            <person name="Natvig D."/>
            <person name="Lalanne C."/>
            <person name="Gautier V."/>
            <person name="Ament-Velasquez S.L."/>
            <person name="Kruys A."/>
            <person name="Hutchinson M.I."/>
            <person name="Powell A.J."/>
            <person name="Barry K."/>
            <person name="Miller A.N."/>
            <person name="Grigoriev I.V."/>
            <person name="Debuchy R."/>
            <person name="Gladieux P."/>
            <person name="Thoren M.H."/>
            <person name="Johannesson H."/>
        </authorList>
    </citation>
    <scope>NUCLEOTIDE SEQUENCE</scope>
    <source>
        <strain evidence="3">CBS 892.96</strain>
    </source>
</reference>
<evidence type="ECO:0000256" key="2">
    <source>
        <dbReference type="SAM" id="Phobius"/>
    </source>
</evidence>
<keyword evidence="2" id="KW-0472">Membrane</keyword>
<dbReference type="Proteomes" id="UP001302321">
    <property type="component" value="Unassembled WGS sequence"/>
</dbReference>
<protein>
    <recommendedName>
        <fullName evidence="5">Transmembrane protein</fullName>
    </recommendedName>
</protein>
<sequence length="118" mass="13831">MTQSRNIIQIVPSFFFILLLISSTLLFTPCPNPTSRKPPYFPKWNKSKRFHHIPPLLERSTRFMECSPINALPSLLLPPPVSILCLPPYPHPYPPRIVYNKRKKKEKPKEQENNLVDR</sequence>
<feature type="transmembrane region" description="Helical" evidence="2">
    <location>
        <begin position="7"/>
        <end position="27"/>
    </location>
</feature>
<dbReference type="AlphaFoldDB" id="A0AAN6WB26"/>
<dbReference type="EMBL" id="MU866143">
    <property type="protein sequence ID" value="KAK4178265.1"/>
    <property type="molecule type" value="Genomic_DNA"/>
</dbReference>
<organism evidence="3 4">
    <name type="scientific">Triangularia setosa</name>
    <dbReference type="NCBI Taxonomy" id="2587417"/>
    <lineage>
        <taxon>Eukaryota</taxon>
        <taxon>Fungi</taxon>
        <taxon>Dikarya</taxon>
        <taxon>Ascomycota</taxon>
        <taxon>Pezizomycotina</taxon>
        <taxon>Sordariomycetes</taxon>
        <taxon>Sordariomycetidae</taxon>
        <taxon>Sordariales</taxon>
        <taxon>Podosporaceae</taxon>
        <taxon>Triangularia</taxon>
    </lineage>
</organism>
<feature type="compositionally biased region" description="Basic and acidic residues" evidence="1">
    <location>
        <begin position="107"/>
        <end position="118"/>
    </location>
</feature>
<name>A0AAN6WB26_9PEZI</name>
<reference evidence="3" key="1">
    <citation type="journal article" date="2023" name="Mol. Phylogenet. Evol.">
        <title>Genome-scale phylogeny and comparative genomics of the fungal order Sordariales.</title>
        <authorList>
            <person name="Hensen N."/>
            <person name="Bonometti L."/>
            <person name="Westerberg I."/>
            <person name="Brannstrom I.O."/>
            <person name="Guillou S."/>
            <person name="Cros-Aarteil S."/>
            <person name="Calhoun S."/>
            <person name="Haridas S."/>
            <person name="Kuo A."/>
            <person name="Mondo S."/>
            <person name="Pangilinan J."/>
            <person name="Riley R."/>
            <person name="LaButti K."/>
            <person name="Andreopoulos B."/>
            <person name="Lipzen A."/>
            <person name="Chen C."/>
            <person name="Yan M."/>
            <person name="Daum C."/>
            <person name="Ng V."/>
            <person name="Clum A."/>
            <person name="Steindorff A."/>
            <person name="Ohm R.A."/>
            <person name="Martin F."/>
            <person name="Silar P."/>
            <person name="Natvig D.O."/>
            <person name="Lalanne C."/>
            <person name="Gautier V."/>
            <person name="Ament-Velasquez S.L."/>
            <person name="Kruys A."/>
            <person name="Hutchinson M.I."/>
            <person name="Powell A.J."/>
            <person name="Barry K."/>
            <person name="Miller A.N."/>
            <person name="Grigoriev I.V."/>
            <person name="Debuchy R."/>
            <person name="Gladieux P."/>
            <person name="Hiltunen Thoren M."/>
            <person name="Johannesson H."/>
        </authorList>
    </citation>
    <scope>NUCLEOTIDE SEQUENCE</scope>
    <source>
        <strain evidence="3">CBS 892.96</strain>
    </source>
</reference>
<evidence type="ECO:0000256" key="1">
    <source>
        <dbReference type="SAM" id="MobiDB-lite"/>
    </source>
</evidence>
<proteinExistence type="predicted"/>
<keyword evidence="4" id="KW-1185">Reference proteome</keyword>
<evidence type="ECO:0000313" key="4">
    <source>
        <dbReference type="Proteomes" id="UP001302321"/>
    </source>
</evidence>
<accession>A0AAN6WB26</accession>
<evidence type="ECO:0008006" key="5">
    <source>
        <dbReference type="Google" id="ProtNLM"/>
    </source>
</evidence>
<gene>
    <name evidence="3" type="ORF">QBC36DRAFT_108956</name>
</gene>
<keyword evidence="2" id="KW-0812">Transmembrane</keyword>